<dbReference type="Gene3D" id="3.40.710.10">
    <property type="entry name" value="DD-peptidase/beta-lactamase superfamily"/>
    <property type="match status" value="1"/>
</dbReference>
<evidence type="ECO:0000259" key="2">
    <source>
        <dbReference type="Pfam" id="PF21922"/>
    </source>
</evidence>
<dbReference type="InterPro" id="IPR036138">
    <property type="entry name" value="PBP_dimer_sf"/>
</dbReference>
<dbReference type="InterPro" id="IPR012338">
    <property type="entry name" value="Beta-lactam/transpept-like"/>
</dbReference>
<dbReference type="EC" id="2.4.1.129" evidence="3"/>
<dbReference type="GO" id="GO:0016757">
    <property type="term" value="F:glycosyltransferase activity"/>
    <property type="evidence" value="ECO:0007669"/>
    <property type="project" value="UniProtKB-KW"/>
</dbReference>
<evidence type="ECO:0000313" key="3">
    <source>
        <dbReference type="EMBL" id="NYF98212.1"/>
    </source>
</evidence>
<name>A0A852VMF8_9MICO</name>
<dbReference type="RefSeq" id="WP_185991051.1">
    <property type="nucleotide sequence ID" value="NZ_JACCAE010000001.1"/>
</dbReference>
<dbReference type="InterPro" id="IPR001460">
    <property type="entry name" value="PCN-bd_Tpept"/>
</dbReference>
<dbReference type="PANTHER" id="PTHR30627">
    <property type="entry name" value="PEPTIDOGLYCAN D,D-TRANSPEPTIDASE"/>
    <property type="match status" value="1"/>
</dbReference>
<keyword evidence="3" id="KW-0808">Transferase</keyword>
<dbReference type="SUPFAM" id="SSF56519">
    <property type="entry name" value="Penicillin binding protein dimerisation domain"/>
    <property type="match status" value="1"/>
</dbReference>
<dbReference type="InterPro" id="IPR050515">
    <property type="entry name" value="Beta-lactam/transpept"/>
</dbReference>
<dbReference type="PANTHER" id="PTHR30627:SF24">
    <property type="entry name" value="PENICILLIN-BINDING PROTEIN 4B"/>
    <property type="match status" value="1"/>
</dbReference>
<proteinExistence type="predicted"/>
<dbReference type="Gene3D" id="3.90.1310.10">
    <property type="entry name" value="Penicillin-binding protein 2a (Domain 2)"/>
    <property type="match status" value="1"/>
</dbReference>
<dbReference type="AlphaFoldDB" id="A0A852VMF8"/>
<dbReference type="GO" id="GO:0008658">
    <property type="term" value="F:penicillin binding"/>
    <property type="evidence" value="ECO:0007669"/>
    <property type="project" value="InterPro"/>
</dbReference>
<dbReference type="SUPFAM" id="SSF56601">
    <property type="entry name" value="beta-lactamase/transpeptidase-like"/>
    <property type="match status" value="1"/>
</dbReference>
<dbReference type="GO" id="GO:0071972">
    <property type="term" value="F:peptidoglycan L,D-transpeptidase activity"/>
    <property type="evidence" value="ECO:0007669"/>
    <property type="project" value="TreeGrafter"/>
</dbReference>
<protein>
    <submittedName>
        <fullName evidence="3">Peptidoglycan glycosyltransferase</fullName>
        <ecNumber evidence="3">2.4.1.129</ecNumber>
    </submittedName>
</protein>
<reference evidence="3 4" key="1">
    <citation type="submission" date="2020-07" db="EMBL/GenBank/DDBJ databases">
        <title>Sequencing the genomes of 1000 actinobacteria strains.</title>
        <authorList>
            <person name="Klenk H.-P."/>
        </authorList>
    </citation>
    <scope>NUCLEOTIDE SEQUENCE [LARGE SCALE GENOMIC DNA]</scope>
    <source>
        <strain evidence="3 4">DSM 26154</strain>
    </source>
</reference>
<sequence>MNQPIRRLSMLVTLMFAAILASSTWIQVLGAQDINNADGNRRTQLENYARERGQILLSGQPIATSEPSSDDLQWQRVYTHPELYSHVTGYYSFTYGPGGGVEGAADGLLSGRDDKLFYDRITGTIAGRTPKGASLELTVRPKVQQAAEQALGDQRGAVVALDPRTGAILAMVSHPDYDPTGLVSHDPNVEKETWERLNSDPARPLVNRAIGGNLYPPGSVFKIVTAAAALEDGEWDPDSMLPGPANLDLPQTDVGLPNHGGQPCGPNDEVSLEIAVQNSCNTAFGWLGMELGGKKIRNQASKFGFGDDLQVPMDVAPSSVPTKLSPPQEAQVGIGQYDVRVTPLQVAMVSAAVANDGDVMRPYMIGSVLGSDLSTIEETKPEKLSEAMDAETSDQLTDMMELVVTNGTGTPAAVPGVSVAGKTGTAEHAPDAAPHAWFTGFAPADNPEVAVAVVVEDGGRAGSEAYGGSVAGPISSAVMKAALE</sequence>
<dbReference type="Pfam" id="PF00905">
    <property type="entry name" value="Transpeptidase"/>
    <property type="match status" value="1"/>
</dbReference>
<feature type="domain" description="Penicillin-binding protein transpeptidase" evidence="1">
    <location>
        <begin position="156"/>
        <end position="480"/>
    </location>
</feature>
<dbReference type="GO" id="GO:0005886">
    <property type="term" value="C:plasma membrane"/>
    <property type="evidence" value="ECO:0007669"/>
    <property type="project" value="TreeGrafter"/>
</dbReference>
<evidence type="ECO:0000313" key="4">
    <source>
        <dbReference type="Proteomes" id="UP000554054"/>
    </source>
</evidence>
<comment type="caution">
    <text evidence="3">The sequence shown here is derived from an EMBL/GenBank/DDBJ whole genome shotgun (WGS) entry which is preliminary data.</text>
</comment>
<dbReference type="GO" id="GO:0071555">
    <property type="term" value="P:cell wall organization"/>
    <property type="evidence" value="ECO:0007669"/>
    <property type="project" value="TreeGrafter"/>
</dbReference>
<accession>A0A852VMF8</accession>
<dbReference type="EMBL" id="JACCAE010000001">
    <property type="protein sequence ID" value="NYF98212.1"/>
    <property type="molecule type" value="Genomic_DNA"/>
</dbReference>
<keyword evidence="4" id="KW-1185">Reference proteome</keyword>
<feature type="domain" description="Penicillin binding protein A dimerisation" evidence="2">
    <location>
        <begin position="52"/>
        <end position="134"/>
    </location>
</feature>
<keyword evidence="3" id="KW-0328">Glycosyltransferase</keyword>
<gene>
    <name evidence="3" type="ORF">BJY20_001604</name>
</gene>
<dbReference type="InterPro" id="IPR054120">
    <property type="entry name" value="PBPA_dimer"/>
</dbReference>
<organism evidence="3 4">
    <name type="scientific">Janibacter cremeus</name>
    <dbReference type="NCBI Taxonomy" id="1285192"/>
    <lineage>
        <taxon>Bacteria</taxon>
        <taxon>Bacillati</taxon>
        <taxon>Actinomycetota</taxon>
        <taxon>Actinomycetes</taxon>
        <taxon>Micrococcales</taxon>
        <taxon>Intrasporangiaceae</taxon>
        <taxon>Janibacter</taxon>
    </lineage>
</organism>
<dbReference type="Proteomes" id="UP000554054">
    <property type="component" value="Unassembled WGS sequence"/>
</dbReference>
<dbReference type="Pfam" id="PF21922">
    <property type="entry name" value="PBP_dimer_2"/>
    <property type="match status" value="1"/>
</dbReference>
<evidence type="ECO:0000259" key="1">
    <source>
        <dbReference type="Pfam" id="PF00905"/>
    </source>
</evidence>